<evidence type="ECO:0000256" key="1">
    <source>
        <dbReference type="ARBA" id="ARBA00006484"/>
    </source>
</evidence>
<comment type="caution">
    <text evidence="4">The sequence shown here is derived from an EMBL/GenBank/DDBJ whole genome shotgun (WGS) entry which is preliminary data.</text>
</comment>
<keyword evidence="2" id="KW-0560">Oxidoreductase</keyword>
<evidence type="ECO:0000313" key="4">
    <source>
        <dbReference type="EMBL" id="MCA9383604.1"/>
    </source>
</evidence>
<organism evidence="4 5">
    <name type="scientific">Candidatus Dojkabacteria bacterium</name>
    <dbReference type="NCBI Taxonomy" id="2099670"/>
    <lineage>
        <taxon>Bacteria</taxon>
        <taxon>Candidatus Dojkabacteria</taxon>
    </lineage>
</organism>
<dbReference type="PRINTS" id="PR00081">
    <property type="entry name" value="GDHRDH"/>
</dbReference>
<reference evidence="4" key="1">
    <citation type="submission" date="2020-04" db="EMBL/GenBank/DDBJ databases">
        <authorList>
            <person name="Zhang T."/>
        </authorList>
    </citation>
    <scope>NUCLEOTIDE SEQUENCE</scope>
    <source>
        <strain evidence="4">HKST-UBA14</strain>
    </source>
</reference>
<comment type="similarity">
    <text evidence="1 3">Belongs to the short-chain dehydrogenases/reductases (SDR) family.</text>
</comment>
<accession>A0A955L646</accession>
<dbReference type="InterPro" id="IPR036291">
    <property type="entry name" value="NAD(P)-bd_dom_sf"/>
</dbReference>
<dbReference type="InterPro" id="IPR002347">
    <property type="entry name" value="SDR_fam"/>
</dbReference>
<dbReference type="CDD" id="cd05233">
    <property type="entry name" value="SDR_c"/>
    <property type="match status" value="1"/>
</dbReference>
<sequence>MRLEDKKVLITGSSAGIGKEIALKLATESTNLLLLGRNQDKLDQVRKESIANGANSANVYAFDLADTEIATSYLESIRVEHPDISVVINNAGIWQRVDDVDKFSHEEIEKIINTNLTALIKVTNTLLPVLRLQNEAAIINVSSKSGVVAQKGQSIYSASKYGVKGFTDVLKADLKGSNIRVAGVYQSGTNTEMFSKAGDNDFPVQNFTDPTDLADVIVYMLSRPEKIWLNEIHVNY</sequence>
<dbReference type="PANTHER" id="PTHR44196:SF1">
    <property type="entry name" value="DEHYDROGENASE_REDUCTASE SDR FAMILY MEMBER 7B"/>
    <property type="match status" value="1"/>
</dbReference>
<dbReference type="GO" id="GO:0016020">
    <property type="term" value="C:membrane"/>
    <property type="evidence" value="ECO:0007669"/>
    <property type="project" value="TreeGrafter"/>
</dbReference>
<evidence type="ECO:0000256" key="2">
    <source>
        <dbReference type="ARBA" id="ARBA00023002"/>
    </source>
</evidence>
<reference evidence="4" key="2">
    <citation type="journal article" date="2021" name="Microbiome">
        <title>Successional dynamics and alternative stable states in a saline activated sludge microbial community over 9 years.</title>
        <authorList>
            <person name="Wang Y."/>
            <person name="Ye J."/>
            <person name="Ju F."/>
            <person name="Liu L."/>
            <person name="Boyd J.A."/>
            <person name="Deng Y."/>
            <person name="Parks D.H."/>
            <person name="Jiang X."/>
            <person name="Yin X."/>
            <person name="Woodcroft B.J."/>
            <person name="Tyson G.W."/>
            <person name="Hugenholtz P."/>
            <person name="Polz M.F."/>
            <person name="Zhang T."/>
        </authorList>
    </citation>
    <scope>NUCLEOTIDE SEQUENCE</scope>
    <source>
        <strain evidence="4">HKST-UBA14</strain>
    </source>
</reference>
<dbReference type="PRINTS" id="PR00080">
    <property type="entry name" value="SDRFAMILY"/>
</dbReference>
<name>A0A955L646_9BACT</name>
<dbReference type="PANTHER" id="PTHR44196">
    <property type="entry name" value="DEHYDROGENASE/REDUCTASE SDR FAMILY MEMBER 7B"/>
    <property type="match status" value="1"/>
</dbReference>
<dbReference type="SUPFAM" id="SSF51735">
    <property type="entry name" value="NAD(P)-binding Rossmann-fold domains"/>
    <property type="match status" value="1"/>
</dbReference>
<evidence type="ECO:0000256" key="3">
    <source>
        <dbReference type="RuleBase" id="RU000363"/>
    </source>
</evidence>
<gene>
    <name evidence="4" type="ORF">KC909_04505</name>
</gene>
<dbReference type="GO" id="GO:0016491">
    <property type="term" value="F:oxidoreductase activity"/>
    <property type="evidence" value="ECO:0007669"/>
    <property type="project" value="UniProtKB-KW"/>
</dbReference>
<dbReference type="Proteomes" id="UP000783287">
    <property type="component" value="Unassembled WGS sequence"/>
</dbReference>
<evidence type="ECO:0000313" key="5">
    <source>
        <dbReference type="Proteomes" id="UP000783287"/>
    </source>
</evidence>
<dbReference type="Gene3D" id="3.40.50.720">
    <property type="entry name" value="NAD(P)-binding Rossmann-like Domain"/>
    <property type="match status" value="1"/>
</dbReference>
<protein>
    <submittedName>
        <fullName evidence="4">SDR family oxidoreductase</fullName>
    </submittedName>
</protein>
<dbReference type="EMBL" id="JAGQLK010000098">
    <property type="protein sequence ID" value="MCA9383604.1"/>
    <property type="molecule type" value="Genomic_DNA"/>
</dbReference>
<dbReference type="Pfam" id="PF00106">
    <property type="entry name" value="adh_short"/>
    <property type="match status" value="1"/>
</dbReference>
<dbReference type="AlphaFoldDB" id="A0A955L646"/>
<proteinExistence type="inferred from homology"/>